<keyword evidence="3 12" id="KW-0235">DNA replication</keyword>
<evidence type="ECO:0000313" key="16">
    <source>
        <dbReference type="Proteomes" id="UP000053577"/>
    </source>
</evidence>
<keyword evidence="4 12" id="KW-0547">Nucleotide-binding</keyword>
<evidence type="ECO:0000313" key="14">
    <source>
        <dbReference type="EMBL" id="KSV18651.1"/>
    </source>
</evidence>
<keyword evidence="9" id="KW-0413">Isomerase</keyword>
<dbReference type="EC" id="5.6.2.3" evidence="11 12"/>
<dbReference type="GO" id="GO:0005524">
    <property type="term" value="F:ATP binding"/>
    <property type="evidence" value="ECO:0007669"/>
    <property type="project" value="UniProtKB-UniRule"/>
</dbReference>
<keyword evidence="7 12" id="KW-0067">ATP-binding</keyword>
<keyword evidence="5 12" id="KW-0378">Hydrolase</keyword>
<evidence type="ECO:0000256" key="7">
    <source>
        <dbReference type="ARBA" id="ARBA00022840"/>
    </source>
</evidence>
<dbReference type="PROSITE" id="PS51199">
    <property type="entry name" value="SF4_HELICASE"/>
    <property type="match status" value="1"/>
</dbReference>
<evidence type="ECO:0000259" key="13">
    <source>
        <dbReference type="PROSITE" id="PS51199"/>
    </source>
</evidence>
<feature type="domain" description="SF4 helicase" evidence="13">
    <location>
        <begin position="177"/>
        <end position="453"/>
    </location>
</feature>
<proteinExistence type="inferred from homology"/>
<dbReference type="GeneID" id="3230142"/>
<dbReference type="SUPFAM" id="SSF48024">
    <property type="entry name" value="N-terminal domain of DnaB helicase"/>
    <property type="match status" value="1"/>
</dbReference>
<dbReference type="GO" id="GO:1990077">
    <property type="term" value="C:primosome complex"/>
    <property type="evidence" value="ECO:0007669"/>
    <property type="project" value="UniProtKB-UniRule"/>
</dbReference>
<dbReference type="NCBIfam" id="TIGR00665">
    <property type="entry name" value="DnaB"/>
    <property type="match status" value="1"/>
</dbReference>
<dbReference type="CDD" id="cd00984">
    <property type="entry name" value="DnaB_C"/>
    <property type="match status" value="1"/>
</dbReference>
<reference evidence="14 16" key="1">
    <citation type="journal article" date="2015" name="Sci. Rep.">
        <title>A comparative genomics and reductive dehalogenase gene transcription study of two chloroethene-respiring bacteria, Dehalococcoides mccartyi strains MB and 11a.</title>
        <authorList>
            <person name="Low A."/>
            <person name="Shen Z."/>
            <person name="Cheng D."/>
            <person name="Rogers M.J."/>
            <person name="Lee P.K."/>
            <person name="He J."/>
        </authorList>
    </citation>
    <scope>NUCLEOTIDE SEQUENCE [LARGE SCALE GENOMIC DNA]</scope>
    <source>
        <strain evidence="14 16">MB</strain>
    </source>
</reference>
<dbReference type="Proteomes" id="UP001327986">
    <property type="component" value="Chromosome"/>
</dbReference>
<dbReference type="GO" id="GO:0006269">
    <property type="term" value="P:DNA replication, synthesis of primer"/>
    <property type="evidence" value="ECO:0007669"/>
    <property type="project" value="UniProtKB-UniRule"/>
</dbReference>
<dbReference type="SMART" id="SM00382">
    <property type="entry name" value="AAA"/>
    <property type="match status" value="1"/>
</dbReference>
<evidence type="ECO:0000256" key="1">
    <source>
        <dbReference type="ARBA" id="ARBA00008428"/>
    </source>
</evidence>
<dbReference type="GO" id="GO:0043139">
    <property type="term" value="F:5'-3' DNA helicase activity"/>
    <property type="evidence" value="ECO:0007669"/>
    <property type="project" value="UniProtKB-EC"/>
</dbReference>
<dbReference type="AlphaFoldDB" id="A0A0V8M4F3"/>
<keyword evidence="8 12" id="KW-0238">DNA-binding</keyword>
<comment type="function">
    <text evidence="12">The main replicative DNA helicase, it participates in initiation and elongation during chromosome replication. Travels ahead of the DNA replisome, separating dsDNA into templates for DNA synthesis. A processive ATP-dependent 5'-3' DNA helicase it has DNA-dependent ATPase activity.</text>
</comment>
<dbReference type="GO" id="GO:0003677">
    <property type="term" value="F:DNA binding"/>
    <property type="evidence" value="ECO:0007669"/>
    <property type="project" value="UniProtKB-UniRule"/>
</dbReference>
<evidence type="ECO:0000256" key="6">
    <source>
        <dbReference type="ARBA" id="ARBA00022806"/>
    </source>
</evidence>
<dbReference type="PANTHER" id="PTHR30153:SF2">
    <property type="entry name" value="REPLICATIVE DNA HELICASE"/>
    <property type="match status" value="1"/>
</dbReference>
<organism evidence="14 16">
    <name type="scientific">Dehalococcoides mccartyi</name>
    <dbReference type="NCBI Taxonomy" id="61435"/>
    <lineage>
        <taxon>Bacteria</taxon>
        <taxon>Bacillati</taxon>
        <taxon>Chloroflexota</taxon>
        <taxon>Dehalococcoidia</taxon>
        <taxon>Dehalococcoidales</taxon>
        <taxon>Dehalococcoidaceae</taxon>
        <taxon>Dehalococcoides</taxon>
    </lineage>
</organism>
<dbReference type="PANTHER" id="PTHR30153">
    <property type="entry name" value="REPLICATIVE DNA HELICASE DNAB"/>
    <property type="match status" value="1"/>
</dbReference>
<dbReference type="InterPro" id="IPR003593">
    <property type="entry name" value="AAA+_ATPase"/>
</dbReference>
<dbReference type="InterPro" id="IPR016136">
    <property type="entry name" value="DNA_helicase_N/primase_C"/>
</dbReference>
<evidence type="ECO:0000256" key="5">
    <source>
        <dbReference type="ARBA" id="ARBA00022801"/>
    </source>
</evidence>
<keyword evidence="2 12" id="KW-0639">Primosome</keyword>
<evidence type="ECO:0000256" key="12">
    <source>
        <dbReference type="RuleBase" id="RU362085"/>
    </source>
</evidence>
<dbReference type="Gene3D" id="3.40.50.300">
    <property type="entry name" value="P-loop containing nucleotide triphosphate hydrolases"/>
    <property type="match status" value="1"/>
</dbReference>
<evidence type="ECO:0000256" key="4">
    <source>
        <dbReference type="ARBA" id="ARBA00022741"/>
    </source>
</evidence>
<comment type="similarity">
    <text evidence="1 12">Belongs to the helicase family. DnaB subfamily.</text>
</comment>
<name>A0A0V8M4F3_9CHLR</name>
<dbReference type="Proteomes" id="UP000053577">
    <property type="component" value="Unassembled WGS sequence"/>
</dbReference>
<dbReference type="Pfam" id="PF03796">
    <property type="entry name" value="DnaB_C"/>
    <property type="match status" value="1"/>
</dbReference>
<dbReference type="Pfam" id="PF00772">
    <property type="entry name" value="DnaB"/>
    <property type="match status" value="1"/>
</dbReference>
<dbReference type="EMBL" id="CP141531">
    <property type="protein sequence ID" value="WRO07791.1"/>
    <property type="molecule type" value="Genomic_DNA"/>
</dbReference>
<dbReference type="InterPro" id="IPR027417">
    <property type="entry name" value="P-loop_NTPase"/>
</dbReference>
<dbReference type="eggNOG" id="COG0305">
    <property type="taxonomic scope" value="Bacteria"/>
</dbReference>
<evidence type="ECO:0000313" key="15">
    <source>
        <dbReference type="EMBL" id="WRO07791.1"/>
    </source>
</evidence>
<comment type="catalytic activity">
    <reaction evidence="10 12">
        <text>ATP + H2O = ADP + phosphate + H(+)</text>
        <dbReference type="Rhea" id="RHEA:13065"/>
        <dbReference type="ChEBI" id="CHEBI:15377"/>
        <dbReference type="ChEBI" id="CHEBI:15378"/>
        <dbReference type="ChEBI" id="CHEBI:30616"/>
        <dbReference type="ChEBI" id="CHEBI:43474"/>
        <dbReference type="ChEBI" id="CHEBI:456216"/>
        <dbReference type="EC" id="5.6.2.3"/>
    </reaction>
</comment>
<protein>
    <recommendedName>
        <fullName evidence="11 12">Replicative DNA helicase</fullName>
        <ecNumber evidence="11 12">5.6.2.3</ecNumber>
    </recommendedName>
</protein>
<evidence type="ECO:0000256" key="2">
    <source>
        <dbReference type="ARBA" id="ARBA00022515"/>
    </source>
</evidence>
<evidence type="ECO:0000256" key="9">
    <source>
        <dbReference type="ARBA" id="ARBA00023235"/>
    </source>
</evidence>
<reference evidence="15" key="2">
    <citation type="submission" date="2023-12" db="EMBL/GenBank/DDBJ databases">
        <title>Isolation of organohalide respiring bacteria Dehalococcoides mccartyi strain GPTCE1 in groundwater collected near a chemical plant in Suzhou, China.</title>
        <authorList>
            <person name="Liu G."/>
        </authorList>
    </citation>
    <scope>NUCLEOTIDE SEQUENCE</scope>
    <source>
        <strain evidence="15">GPTCE1</strain>
    </source>
</reference>
<keyword evidence="6 12" id="KW-0347">Helicase</keyword>
<accession>A0A0V8M4F3</accession>
<evidence type="ECO:0000256" key="8">
    <source>
        <dbReference type="ARBA" id="ARBA00023125"/>
    </source>
</evidence>
<dbReference type="OrthoDB" id="9773982at2"/>
<dbReference type="PATRIC" id="fig|61435.5.peg.279"/>
<dbReference type="GO" id="GO:0005829">
    <property type="term" value="C:cytosol"/>
    <property type="evidence" value="ECO:0007669"/>
    <property type="project" value="TreeGrafter"/>
</dbReference>
<dbReference type="InterPro" id="IPR036185">
    <property type="entry name" value="DNA_heli_DnaB-like_N_sf"/>
</dbReference>
<dbReference type="RefSeq" id="WP_010936317.1">
    <property type="nucleotide sequence ID" value="NZ_CP141531.1"/>
</dbReference>
<evidence type="ECO:0000256" key="11">
    <source>
        <dbReference type="NCBIfam" id="TIGR00665"/>
    </source>
</evidence>
<dbReference type="InterPro" id="IPR007692">
    <property type="entry name" value="DNA_helicase_DnaB"/>
</dbReference>
<dbReference type="Gene3D" id="1.10.860.10">
    <property type="entry name" value="DNAb Helicase, Chain A"/>
    <property type="match status" value="1"/>
</dbReference>
<dbReference type="InterPro" id="IPR007693">
    <property type="entry name" value="DNA_helicase_DnaB-like_N"/>
</dbReference>
<dbReference type="EMBL" id="JGYD01000010">
    <property type="protein sequence ID" value="KSV18651.1"/>
    <property type="molecule type" value="Genomic_DNA"/>
</dbReference>
<sequence>MLDAKMPPYDVDAEESVSGSLLIDGQAIFDIIPILKPQDFFTESNRLIFEACMSLYGRSEAINQVTVAQELERLGKLERCGGSAYLSHVVTVVPTSLDIEHYARIVYRLSVMRQLIEAGQKISELGFKADPDVSDSLGKAEDLLFRLRHERSSLGFTHIKNILDKYFEPVPIPGSEGYQAIPHVLTGLTGMDTFLGGLQRSDLIIMAGRPSMGKTSLALNIARNAAVEQRACTAIFSLEMSRESLVQRLLSNEAAVNSRSIRLNESSPDEERKIMDAIGVLSEAPIFIDDSPQIRVAEIRSKALRLRYEQNIDLIIVDYLQLIQGEGSGKENRVQEISYISRSLKGIARELNVPVIAISQLSRAPEFRSSHQPQLSDLRESGSIEQDADIVVFIYRDEFYYKEDEWANLHPDQEYPREIADIIIAKHRNGPIGTVKCRFRHDLTRFENLGSSTEPSFL</sequence>
<evidence type="ECO:0000256" key="3">
    <source>
        <dbReference type="ARBA" id="ARBA00022705"/>
    </source>
</evidence>
<dbReference type="GO" id="GO:0016787">
    <property type="term" value="F:hydrolase activity"/>
    <property type="evidence" value="ECO:0007669"/>
    <property type="project" value="UniProtKB-KW"/>
</dbReference>
<evidence type="ECO:0000256" key="10">
    <source>
        <dbReference type="ARBA" id="ARBA00048954"/>
    </source>
</evidence>
<gene>
    <name evidence="15" type="primary">dnaB</name>
    <name evidence="14" type="ORF">DA01_01370</name>
    <name evidence="15" type="ORF">VLL09_02585</name>
</gene>
<dbReference type="SUPFAM" id="SSF52540">
    <property type="entry name" value="P-loop containing nucleoside triphosphate hydrolases"/>
    <property type="match status" value="1"/>
</dbReference>
<dbReference type="InterPro" id="IPR007694">
    <property type="entry name" value="DNA_helicase_DnaB-like_C"/>
</dbReference>